<dbReference type="SUPFAM" id="SSF56672">
    <property type="entry name" value="DNA/RNA polymerases"/>
    <property type="match status" value="1"/>
</dbReference>
<evidence type="ECO:0000259" key="2">
    <source>
        <dbReference type="PROSITE" id="PS50994"/>
    </source>
</evidence>
<dbReference type="InterPro" id="IPR043128">
    <property type="entry name" value="Rev_trsase/Diguanyl_cyclase"/>
</dbReference>
<name>A0A484N1J0_9ASTE</name>
<dbReference type="InterPro" id="IPR050951">
    <property type="entry name" value="Retrovirus_Pol_polyprotein"/>
</dbReference>
<evidence type="ECO:0000313" key="4">
    <source>
        <dbReference type="Proteomes" id="UP000595140"/>
    </source>
</evidence>
<dbReference type="InterPro" id="IPR012337">
    <property type="entry name" value="RNaseH-like_sf"/>
</dbReference>
<dbReference type="GO" id="GO:0015074">
    <property type="term" value="P:DNA integration"/>
    <property type="evidence" value="ECO:0007669"/>
    <property type="project" value="InterPro"/>
</dbReference>
<dbReference type="AlphaFoldDB" id="A0A484N1J0"/>
<dbReference type="PANTHER" id="PTHR37984:SF5">
    <property type="entry name" value="PROTEIN NYNRIN-LIKE"/>
    <property type="match status" value="1"/>
</dbReference>
<dbReference type="InterPro" id="IPR001584">
    <property type="entry name" value="Integrase_cat-core"/>
</dbReference>
<dbReference type="Gene3D" id="3.30.420.10">
    <property type="entry name" value="Ribonuclease H-like superfamily/Ribonuclease H"/>
    <property type="match status" value="1"/>
</dbReference>
<dbReference type="SUPFAM" id="SSF53098">
    <property type="entry name" value="Ribonuclease H-like"/>
    <property type="match status" value="1"/>
</dbReference>
<sequence length="499" mass="56870">MDQLIARGPPPRPERPALGNTTWRRPAASAAAITAGEGQEDERRHLGRDCENLDEEERGGKRKSESILVVLCQGDQELGTGQRERQHDLCRNTKGGRVTQSGAGRGSRGSCPGSGRAVARGEGDMTGVDPRIIYHRLAIDPAHKLVKQKKRFLSSERRDFVTKQDLERVFRIMKRYQLRLNLKKYTFGVQGGKFLGHMVSRREIEPNPEKVKVILEMEPPRNVKEVQQLAGRIAALSRFLSKIADRLAPFFQTIKKSRGFIWTKECQRSFEGLKNTALEMLKAFGAYQIEQVPREENAEADILSKLSPDSLDNIKAMTQEEELFEPSISPGQVLVFTLNEPDWIDELTMYIIAGRYQQIRLHPKLSSDTHLAIRWSVGGCISERTMIITDNGTQFEARGFNAFLQSWGIKHSYAAVRYPQTNGQDHPKEGHGETPFALMYGFEARAPAETSLLSYRVEMFDAQENEESLRAELHLIDERRERAYIWAENYRRQVKSYHD</sequence>
<dbReference type="Proteomes" id="UP000595140">
    <property type="component" value="Unassembled WGS sequence"/>
</dbReference>
<protein>
    <recommendedName>
        <fullName evidence="2">Integrase catalytic domain-containing protein</fullName>
    </recommendedName>
</protein>
<reference evidence="3 4" key="1">
    <citation type="submission" date="2018-04" db="EMBL/GenBank/DDBJ databases">
        <authorList>
            <person name="Vogel A."/>
        </authorList>
    </citation>
    <scope>NUCLEOTIDE SEQUENCE [LARGE SCALE GENOMIC DNA]</scope>
</reference>
<organism evidence="3 4">
    <name type="scientific">Cuscuta campestris</name>
    <dbReference type="NCBI Taxonomy" id="132261"/>
    <lineage>
        <taxon>Eukaryota</taxon>
        <taxon>Viridiplantae</taxon>
        <taxon>Streptophyta</taxon>
        <taxon>Embryophyta</taxon>
        <taxon>Tracheophyta</taxon>
        <taxon>Spermatophyta</taxon>
        <taxon>Magnoliopsida</taxon>
        <taxon>eudicotyledons</taxon>
        <taxon>Gunneridae</taxon>
        <taxon>Pentapetalae</taxon>
        <taxon>asterids</taxon>
        <taxon>lamiids</taxon>
        <taxon>Solanales</taxon>
        <taxon>Convolvulaceae</taxon>
        <taxon>Cuscuteae</taxon>
        <taxon>Cuscuta</taxon>
        <taxon>Cuscuta subgen. Grammica</taxon>
        <taxon>Cuscuta sect. Cleistogrammica</taxon>
    </lineage>
</organism>
<dbReference type="GO" id="GO:0003676">
    <property type="term" value="F:nucleic acid binding"/>
    <property type="evidence" value="ECO:0007669"/>
    <property type="project" value="InterPro"/>
</dbReference>
<dbReference type="Gene3D" id="3.30.70.270">
    <property type="match status" value="2"/>
</dbReference>
<dbReference type="InterPro" id="IPR043502">
    <property type="entry name" value="DNA/RNA_pol_sf"/>
</dbReference>
<feature type="region of interest" description="Disordered" evidence="1">
    <location>
        <begin position="81"/>
        <end position="123"/>
    </location>
</feature>
<keyword evidence="4" id="KW-1185">Reference proteome</keyword>
<dbReference type="PROSITE" id="PS50994">
    <property type="entry name" value="INTEGRASE"/>
    <property type="match status" value="1"/>
</dbReference>
<evidence type="ECO:0000256" key="1">
    <source>
        <dbReference type="SAM" id="MobiDB-lite"/>
    </source>
</evidence>
<dbReference type="PANTHER" id="PTHR37984">
    <property type="entry name" value="PROTEIN CBG26694"/>
    <property type="match status" value="1"/>
</dbReference>
<dbReference type="EMBL" id="OOIL02005488">
    <property type="protein sequence ID" value="VFQ94930.1"/>
    <property type="molecule type" value="Genomic_DNA"/>
</dbReference>
<feature type="region of interest" description="Disordered" evidence="1">
    <location>
        <begin position="1"/>
        <end position="61"/>
    </location>
</feature>
<feature type="compositionally biased region" description="Basic and acidic residues" evidence="1">
    <location>
        <begin position="41"/>
        <end position="51"/>
    </location>
</feature>
<dbReference type="InterPro" id="IPR036397">
    <property type="entry name" value="RNaseH_sf"/>
</dbReference>
<dbReference type="OrthoDB" id="1712951at2759"/>
<accession>A0A484N1J0</accession>
<proteinExistence type="predicted"/>
<feature type="domain" description="Integrase catalytic" evidence="2">
    <location>
        <begin position="344"/>
        <end position="424"/>
    </location>
</feature>
<gene>
    <name evidence="3" type="ORF">CCAM_LOCUS36706</name>
</gene>
<evidence type="ECO:0000313" key="3">
    <source>
        <dbReference type="EMBL" id="VFQ94930.1"/>
    </source>
</evidence>
<feature type="compositionally biased region" description="Basic and acidic residues" evidence="1">
    <location>
        <begin position="82"/>
        <end position="91"/>
    </location>
</feature>